<name>A0A645ECU1_9ZZZZ</name>
<evidence type="ECO:0000313" key="3">
    <source>
        <dbReference type="EMBL" id="MPM99660.1"/>
    </source>
</evidence>
<dbReference type="PANTHER" id="PTHR43156">
    <property type="entry name" value="STAGE II SPORULATION PROTEIN E-RELATED"/>
    <property type="match status" value="1"/>
</dbReference>
<dbReference type="InterPro" id="IPR001932">
    <property type="entry name" value="PPM-type_phosphatase-like_dom"/>
</dbReference>
<comment type="caution">
    <text evidence="3">The sequence shown here is derived from an EMBL/GenBank/DDBJ whole genome shotgun (WGS) entry which is preliminary data.</text>
</comment>
<gene>
    <name evidence="3" type="ORF">SDC9_146853</name>
</gene>
<sequence>MEYGRAGHTELIYFVRNHIRRVYPDGTALGLLPDELATFDTICIEMSPGMSVLLYSDGITEALNFDSEEFGIKRLSDEFERLCNGQLAPEEILDGLIEKVREFEPDQHDDRTAILIRRR</sequence>
<proteinExistence type="predicted"/>
<dbReference type="SUPFAM" id="SSF81606">
    <property type="entry name" value="PP2C-like"/>
    <property type="match status" value="1"/>
</dbReference>
<organism evidence="3">
    <name type="scientific">bioreactor metagenome</name>
    <dbReference type="NCBI Taxonomy" id="1076179"/>
    <lineage>
        <taxon>unclassified sequences</taxon>
        <taxon>metagenomes</taxon>
        <taxon>ecological metagenomes</taxon>
    </lineage>
</organism>
<feature type="domain" description="PPM-type phosphatase" evidence="2">
    <location>
        <begin position="2"/>
        <end position="119"/>
    </location>
</feature>
<dbReference type="AlphaFoldDB" id="A0A645ECU1"/>
<dbReference type="PANTHER" id="PTHR43156:SF2">
    <property type="entry name" value="STAGE II SPORULATION PROTEIN E"/>
    <property type="match status" value="1"/>
</dbReference>
<evidence type="ECO:0000256" key="1">
    <source>
        <dbReference type="ARBA" id="ARBA00022801"/>
    </source>
</evidence>
<keyword evidence="1" id="KW-0378">Hydrolase</keyword>
<accession>A0A645ECU1</accession>
<evidence type="ECO:0000259" key="2">
    <source>
        <dbReference type="Pfam" id="PF07228"/>
    </source>
</evidence>
<protein>
    <recommendedName>
        <fullName evidence="2">PPM-type phosphatase domain-containing protein</fullName>
    </recommendedName>
</protein>
<dbReference type="InterPro" id="IPR052016">
    <property type="entry name" value="Bact_Sigma-Reg"/>
</dbReference>
<dbReference type="Gene3D" id="3.60.40.10">
    <property type="entry name" value="PPM-type phosphatase domain"/>
    <property type="match status" value="1"/>
</dbReference>
<dbReference type="EMBL" id="VSSQ01045753">
    <property type="protein sequence ID" value="MPM99660.1"/>
    <property type="molecule type" value="Genomic_DNA"/>
</dbReference>
<dbReference type="InterPro" id="IPR036457">
    <property type="entry name" value="PPM-type-like_dom_sf"/>
</dbReference>
<dbReference type="GO" id="GO:0016791">
    <property type="term" value="F:phosphatase activity"/>
    <property type="evidence" value="ECO:0007669"/>
    <property type="project" value="TreeGrafter"/>
</dbReference>
<dbReference type="Pfam" id="PF07228">
    <property type="entry name" value="SpoIIE"/>
    <property type="match status" value="1"/>
</dbReference>
<reference evidence="3" key="1">
    <citation type="submission" date="2019-08" db="EMBL/GenBank/DDBJ databases">
        <authorList>
            <person name="Kucharzyk K."/>
            <person name="Murdoch R.W."/>
            <person name="Higgins S."/>
            <person name="Loffler F."/>
        </authorList>
    </citation>
    <scope>NUCLEOTIDE SEQUENCE</scope>
</reference>